<dbReference type="Proteomes" id="UP000563094">
    <property type="component" value="Unassembled WGS sequence"/>
</dbReference>
<protein>
    <recommendedName>
        <fullName evidence="3">Lipoprotein</fullName>
    </recommendedName>
</protein>
<dbReference type="RefSeq" id="WP_182514615.1">
    <property type="nucleotide sequence ID" value="NZ_JACJIQ010000040.1"/>
</dbReference>
<gene>
    <name evidence="1" type="ORF">FHS90_004648</name>
</gene>
<sequence length="178" mass="20545">MKNNYLLIFLIVSLLGSLQSCLPYANNKFDKLSFSKIQQDSLEHYDSTFKEILYSLSSKTGDPIYEMGISFNEDSTFFLSNCLDGVYYIPLEKCKVNAHLTDSQRKELYRFTRWGLLNGITGGGHHQTLQQIMYLLKVDYREYEDARWVGVNVDTIGISRTVMQVLDHDGKIMLLKSM</sequence>
<name>A0A839GM33_9BACT</name>
<organism evidence="1 2">
    <name type="scientific">Rufibacter quisquiliarum</name>
    <dbReference type="NCBI Taxonomy" id="1549639"/>
    <lineage>
        <taxon>Bacteria</taxon>
        <taxon>Pseudomonadati</taxon>
        <taxon>Bacteroidota</taxon>
        <taxon>Cytophagia</taxon>
        <taxon>Cytophagales</taxon>
        <taxon>Hymenobacteraceae</taxon>
        <taxon>Rufibacter</taxon>
    </lineage>
</organism>
<keyword evidence="2" id="KW-1185">Reference proteome</keyword>
<evidence type="ECO:0008006" key="3">
    <source>
        <dbReference type="Google" id="ProtNLM"/>
    </source>
</evidence>
<evidence type="ECO:0000313" key="1">
    <source>
        <dbReference type="EMBL" id="MBA9079902.1"/>
    </source>
</evidence>
<proteinExistence type="predicted"/>
<dbReference type="PROSITE" id="PS51257">
    <property type="entry name" value="PROKAR_LIPOPROTEIN"/>
    <property type="match status" value="1"/>
</dbReference>
<evidence type="ECO:0000313" key="2">
    <source>
        <dbReference type="Proteomes" id="UP000563094"/>
    </source>
</evidence>
<accession>A0A839GM33</accession>
<reference evidence="1 2" key="1">
    <citation type="submission" date="2020-08" db="EMBL/GenBank/DDBJ databases">
        <title>Genomic Encyclopedia of Type Strains, Phase IV (KMG-IV): sequencing the most valuable type-strain genomes for metagenomic binning, comparative biology and taxonomic classification.</title>
        <authorList>
            <person name="Goeker M."/>
        </authorList>
    </citation>
    <scope>NUCLEOTIDE SEQUENCE [LARGE SCALE GENOMIC DNA]</scope>
    <source>
        <strain evidence="1 2">DSM 29854</strain>
    </source>
</reference>
<dbReference type="EMBL" id="JACJIQ010000040">
    <property type="protein sequence ID" value="MBA9079902.1"/>
    <property type="molecule type" value="Genomic_DNA"/>
</dbReference>
<comment type="caution">
    <text evidence="1">The sequence shown here is derived from an EMBL/GenBank/DDBJ whole genome shotgun (WGS) entry which is preliminary data.</text>
</comment>
<dbReference type="AlphaFoldDB" id="A0A839GM33"/>